<organism evidence="1 2">
    <name type="scientific">Trichuris muris</name>
    <name type="common">Mouse whipworm</name>
    <dbReference type="NCBI Taxonomy" id="70415"/>
    <lineage>
        <taxon>Eukaryota</taxon>
        <taxon>Metazoa</taxon>
        <taxon>Ecdysozoa</taxon>
        <taxon>Nematoda</taxon>
        <taxon>Enoplea</taxon>
        <taxon>Dorylaimia</taxon>
        <taxon>Trichinellida</taxon>
        <taxon>Trichuridae</taxon>
        <taxon>Trichuris</taxon>
    </lineage>
</organism>
<dbReference type="Proteomes" id="UP000046395">
    <property type="component" value="Unassembled WGS sequence"/>
</dbReference>
<accession>A0A5S6R5B3</accession>
<dbReference type="STRING" id="70415.A0A5S6R5B3"/>
<evidence type="ECO:0000313" key="1">
    <source>
        <dbReference type="Proteomes" id="UP000046395"/>
    </source>
</evidence>
<protein>
    <submittedName>
        <fullName evidence="2">DUF4371 domain-containing protein</fullName>
    </submittedName>
</protein>
<sequence length="151" mass="16775">MGCAPLTKSHCSLPNLGIPITIGEELILPAVSEVLRTVLHKPAAEIMKKIPLSNSTVQRRLDEMAADLDETVLPRNEALLLAYVRQLETDTKGQSIFLVVEEFFREKRIPLANIMAVATDGAPSMNYWWCTASFIDSIWLQNILVIASIVL</sequence>
<keyword evidence="1" id="KW-1185">Reference proteome</keyword>
<proteinExistence type="predicted"/>
<name>A0A5S6R5B3_TRIMR</name>
<dbReference type="WBParaSite" id="TMUE_3000014710.1">
    <property type="protein sequence ID" value="TMUE_3000014710.1"/>
    <property type="gene ID" value="WBGene00302300"/>
</dbReference>
<dbReference type="PANTHER" id="PTHR45913">
    <property type="entry name" value="EPM2A-INTERACTING PROTEIN 1"/>
    <property type="match status" value="1"/>
</dbReference>
<dbReference type="AlphaFoldDB" id="A0A5S6R5B3"/>
<evidence type="ECO:0000313" key="2">
    <source>
        <dbReference type="WBParaSite" id="TMUE_3000014710.1"/>
    </source>
</evidence>
<dbReference type="PANTHER" id="PTHR45913:SF22">
    <property type="entry name" value="SCAN BOX DOMAIN-CONTAINING PROTEIN"/>
    <property type="match status" value="1"/>
</dbReference>
<reference evidence="2" key="1">
    <citation type="submission" date="2019-12" db="UniProtKB">
        <authorList>
            <consortium name="WormBaseParasite"/>
        </authorList>
    </citation>
    <scope>IDENTIFICATION</scope>
</reference>